<feature type="region of interest" description="Disordered" evidence="1">
    <location>
        <begin position="126"/>
        <end position="149"/>
    </location>
</feature>
<evidence type="ECO:0000313" key="3">
    <source>
        <dbReference type="Proteomes" id="UP000630887"/>
    </source>
</evidence>
<reference evidence="2 3" key="1">
    <citation type="submission" date="2021-01" db="EMBL/GenBank/DDBJ databases">
        <title>Whole genome shotgun sequence of Catellatospora coxensis NBRC 107359.</title>
        <authorList>
            <person name="Komaki H."/>
            <person name="Tamura T."/>
        </authorList>
    </citation>
    <scope>NUCLEOTIDE SEQUENCE [LARGE SCALE GENOMIC DNA]</scope>
    <source>
        <strain evidence="2 3">NBRC 107359</strain>
    </source>
</reference>
<dbReference type="EMBL" id="BONI01000065">
    <property type="protein sequence ID" value="GIG09472.1"/>
    <property type="molecule type" value="Genomic_DNA"/>
</dbReference>
<dbReference type="PANTHER" id="PTHR48125:SF12">
    <property type="entry name" value="AT HOOK TRANSCRIPTION FACTOR FAMILY-RELATED"/>
    <property type="match status" value="1"/>
</dbReference>
<name>A0A8J3L063_9ACTN</name>
<gene>
    <name evidence="2" type="ORF">Cco03nite_61720</name>
</gene>
<dbReference type="RefSeq" id="WP_203696473.1">
    <property type="nucleotide sequence ID" value="NZ_BAAALC010000009.1"/>
</dbReference>
<proteinExistence type="predicted"/>
<comment type="caution">
    <text evidence="2">The sequence shown here is derived from an EMBL/GenBank/DDBJ whole genome shotgun (WGS) entry which is preliminary data.</text>
</comment>
<protein>
    <submittedName>
        <fullName evidence="2">Uncharacterized protein</fullName>
    </submittedName>
</protein>
<keyword evidence="3" id="KW-1185">Reference proteome</keyword>
<organism evidence="2 3">
    <name type="scientific">Catellatospora coxensis</name>
    <dbReference type="NCBI Taxonomy" id="310354"/>
    <lineage>
        <taxon>Bacteria</taxon>
        <taxon>Bacillati</taxon>
        <taxon>Actinomycetota</taxon>
        <taxon>Actinomycetes</taxon>
        <taxon>Micromonosporales</taxon>
        <taxon>Micromonosporaceae</taxon>
        <taxon>Catellatospora</taxon>
    </lineage>
</organism>
<dbReference type="Proteomes" id="UP000630887">
    <property type="component" value="Unassembled WGS sequence"/>
</dbReference>
<accession>A0A8J3L063</accession>
<dbReference type="InterPro" id="IPR006311">
    <property type="entry name" value="TAT_signal"/>
</dbReference>
<evidence type="ECO:0000313" key="2">
    <source>
        <dbReference type="EMBL" id="GIG09472.1"/>
    </source>
</evidence>
<sequence length="590" mass="61030">MGTSTNGRRRILHLLAAGGLLLGLAATMTGGLASCSADKPAVEKSRPLNKGELERLAGMRARNFADGRVGLRGTIGPGSKQTKVDGWVDWKRQLVYLSVAGTGAGAGTLLIQATPGVVAMRPGALPAPAASGPAPESARESAAPAASPAAATSAAAAAVPAGKPPLIAPEDGWRVRPLQLGGDEERPIDNLVAFLFLLAKQEADPTGPLGELRNEWVRRDTFDGAPVDVLLGPALLPQTAPSAAPSSSGMSSTSAVPSAVASAGVSASAATAPRTEATTVPSPTAPAASPGAQASPGAGASAGADEPTKASASPSPAPDPKSLEANGGAVGYWLDAKGSLVRLETVLGDGLPSVLDLQRGQQQEFVRTMALGGRDNKPTEITKAEAKVLSQLRQRNLKARGGAVTVTMPVNPGVLRTGKGWLDWQKQLAYLAVRDQDDESYDVLMHADRTGIAIRKPGKRVPEQPPLPAPTGKWERAEWVVLGSSGEITDLDYLIYEALSLAANVPDDAAHIAKHGRRLRVDVLGKVPVGVFELPSAVETNVPAGQARMRYWVDNSGVLKRLELRTATGGFAQLDLDLKDKPPALPAKVK</sequence>
<feature type="region of interest" description="Disordered" evidence="1">
    <location>
        <begin position="270"/>
        <end position="324"/>
    </location>
</feature>
<dbReference type="PROSITE" id="PS51318">
    <property type="entry name" value="TAT"/>
    <property type="match status" value="1"/>
</dbReference>
<feature type="compositionally biased region" description="Low complexity" evidence="1">
    <location>
        <begin position="270"/>
        <end position="314"/>
    </location>
</feature>
<evidence type="ECO:0000256" key="1">
    <source>
        <dbReference type="SAM" id="MobiDB-lite"/>
    </source>
</evidence>
<dbReference type="PANTHER" id="PTHR48125">
    <property type="entry name" value="LP07818P1"/>
    <property type="match status" value="1"/>
</dbReference>
<dbReference type="AlphaFoldDB" id="A0A8J3L063"/>